<dbReference type="InterPro" id="IPR001623">
    <property type="entry name" value="DnaJ_domain"/>
</dbReference>
<name>A0A9P4LKJ0_9PLEO</name>
<evidence type="ECO:0000313" key="3">
    <source>
        <dbReference type="Proteomes" id="UP000799777"/>
    </source>
</evidence>
<organism evidence="2 3">
    <name type="scientific">Setomelanomma holmii</name>
    <dbReference type="NCBI Taxonomy" id="210430"/>
    <lineage>
        <taxon>Eukaryota</taxon>
        <taxon>Fungi</taxon>
        <taxon>Dikarya</taxon>
        <taxon>Ascomycota</taxon>
        <taxon>Pezizomycotina</taxon>
        <taxon>Dothideomycetes</taxon>
        <taxon>Pleosporomycetidae</taxon>
        <taxon>Pleosporales</taxon>
        <taxon>Pleosporineae</taxon>
        <taxon>Phaeosphaeriaceae</taxon>
        <taxon>Setomelanomma</taxon>
    </lineage>
</organism>
<feature type="region of interest" description="Disordered" evidence="1">
    <location>
        <begin position="115"/>
        <end position="140"/>
    </location>
</feature>
<evidence type="ECO:0008006" key="4">
    <source>
        <dbReference type="Google" id="ProtNLM"/>
    </source>
</evidence>
<dbReference type="PANTHER" id="PTHR48182">
    <property type="entry name" value="PROTEIN SERAC1"/>
    <property type="match status" value="1"/>
</dbReference>
<dbReference type="CDD" id="cd06257">
    <property type="entry name" value="DnaJ"/>
    <property type="match status" value="1"/>
</dbReference>
<accession>A0A9P4LKJ0</accession>
<reference evidence="2" key="1">
    <citation type="journal article" date="2020" name="Stud. Mycol.">
        <title>101 Dothideomycetes genomes: a test case for predicting lifestyles and emergence of pathogens.</title>
        <authorList>
            <person name="Haridas S."/>
            <person name="Albert R."/>
            <person name="Binder M."/>
            <person name="Bloem J."/>
            <person name="Labutti K."/>
            <person name="Salamov A."/>
            <person name="Andreopoulos B."/>
            <person name="Baker S."/>
            <person name="Barry K."/>
            <person name="Bills G."/>
            <person name="Bluhm B."/>
            <person name="Cannon C."/>
            <person name="Castanera R."/>
            <person name="Culley D."/>
            <person name="Daum C."/>
            <person name="Ezra D."/>
            <person name="Gonzalez J."/>
            <person name="Henrissat B."/>
            <person name="Kuo A."/>
            <person name="Liang C."/>
            <person name="Lipzen A."/>
            <person name="Lutzoni F."/>
            <person name="Magnuson J."/>
            <person name="Mondo S."/>
            <person name="Nolan M."/>
            <person name="Ohm R."/>
            <person name="Pangilinan J."/>
            <person name="Park H.-J."/>
            <person name="Ramirez L."/>
            <person name="Alfaro M."/>
            <person name="Sun H."/>
            <person name="Tritt A."/>
            <person name="Yoshinaga Y."/>
            <person name="Zwiers L.-H."/>
            <person name="Turgeon B."/>
            <person name="Goodwin S."/>
            <person name="Spatafora J."/>
            <person name="Crous P."/>
            <person name="Grigoriev I."/>
        </authorList>
    </citation>
    <scope>NUCLEOTIDE SEQUENCE</scope>
    <source>
        <strain evidence="2">CBS 110217</strain>
    </source>
</reference>
<dbReference type="Proteomes" id="UP000799777">
    <property type="component" value="Unassembled WGS sequence"/>
</dbReference>
<dbReference type="EMBL" id="ML978190">
    <property type="protein sequence ID" value="KAF2030436.1"/>
    <property type="molecule type" value="Genomic_DNA"/>
</dbReference>
<feature type="compositionally biased region" description="Basic and acidic residues" evidence="1">
    <location>
        <begin position="521"/>
        <end position="548"/>
    </location>
</feature>
<proteinExistence type="predicted"/>
<feature type="region of interest" description="Disordered" evidence="1">
    <location>
        <begin position="476"/>
        <end position="505"/>
    </location>
</feature>
<keyword evidence="3" id="KW-1185">Reference proteome</keyword>
<dbReference type="InterPro" id="IPR036869">
    <property type="entry name" value="J_dom_sf"/>
</dbReference>
<evidence type="ECO:0000313" key="2">
    <source>
        <dbReference type="EMBL" id="KAF2030436.1"/>
    </source>
</evidence>
<dbReference type="OrthoDB" id="1658288at2759"/>
<feature type="region of interest" description="Disordered" evidence="1">
    <location>
        <begin position="521"/>
        <end position="569"/>
    </location>
</feature>
<dbReference type="Gene3D" id="3.40.50.1820">
    <property type="entry name" value="alpha/beta hydrolase"/>
    <property type="match status" value="1"/>
</dbReference>
<dbReference type="PANTHER" id="PTHR48182:SF3">
    <property type="entry name" value="DUF676 DOMAIN-CONTAINING PROTEIN"/>
    <property type="match status" value="1"/>
</dbReference>
<feature type="compositionally biased region" description="Basic and acidic residues" evidence="1">
    <location>
        <begin position="131"/>
        <end position="140"/>
    </location>
</feature>
<dbReference type="Gene3D" id="1.10.287.110">
    <property type="entry name" value="DnaJ domain"/>
    <property type="match status" value="1"/>
</dbReference>
<comment type="caution">
    <text evidence="2">The sequence shown here is derived from an EMBL/GenBank/DDBJ whole genome shotgun (WGS) entry which is preliminary data.</text>
</comment>
<dbReference type="SUPFAM" id="SSF46565">
    <property type="entry name" value="Chaperone J-domain"/>
    <property type="match status" value="1"/>
</dbReference>
<gene>
    <name evidence="2" type="ORF">EK21DRAFT_111960</name>
</gene>
<evidence type="ECO:0000256" key="1">
    <source>
        <dbReference type="SAM" id="MobiDB-lite"/>
    </source>
</evidence>
<dbReference type="SUPFAM" id="SSF53474">
    <property type="entry name" value="alpha/beta-Hydrolases"/>
    <property type="match status" value="1"/>
</dbReference>
<sequence>MAPLEPDPYEALGLSRNATQLDIKKQYRAQKQDEFHGLVKAYKTLGNEDERVRYDAEVKPAELREETKRRIKEYNRRRFGMRIVDTARQDDERRKEFLAFALKLYDERAELFKHAPRDQEPASVSAQQQTENDKETPGSIEKRIKERNHVYEKLRGVERSRSPHSTPEPQVKSTKKEILYIVPVGQLNLEIMNPERTDVCVDIMAVHGLGAIPDITWRERRSGINWLSFETMLPSATPRARILRFGYDSLWMGKTPIRTSLSTIAYKLLLSLGITRMEDLQRSLIFIGHCFGGLVIQRALNLARMQHNAYPGVFGSSVGIVSLGTPHRGTQLFTQTSALFAAIAASSDLSQKLDIAVLNSLASEEGGILDVTHDFVSLCTDCGPMITCFFEQHSFKLGKVFGRDDIEEFVVDQKSATLDGHRKYRLELDHFSLNKFDGPDNPNYVQDDSSALIIKRWVPDYERDFLWDHSQAVRDDRDRKPNRKHYQEAKARTDEHETKTQSSKKEKDWFARMLDTFNDVSSRKEHGTSNVDDLEKLMKKPDRERPRYNYDSGLSASGDKDPILLKSPN</sequence>
<dbReference type="InterPro" id="IPR052374">
    <property type="entry name" value="SERAC1"/>
</dbReference>
<protein>
    <recommendedName>
        <fullName evidence="4">J domain-containing protein</fullName>
    </recommendedName>
</protein>
<dbReference type="AlphaFoldDB" id="A0A9P4LKJ0"/>
<dbReference type="InterPro" id="IPR029058">
    <property type="entry name" value="AB_hydrolase_fold"/>
</dbReference>
<dbReference type="PRINTS" id="PR00625">
    <property type="entry name" value="JDOMAIN"/>
</dbReference>